<dbReference type="PANTHER" id="PTHR24421:SF10">
    <property type="entry name" value="NITRATE_NITRITE SENSOR PROTEIN NARQ"/>
    <property type="match status" value="1"/>
</dbReference>
<proteinExistence type="predicted"/>
<dbReference type="SUPFAM" id="SSF55874">
    <property type="entry name" value="ATPase domain of HSP90 chaperone/DNA topoisomerase II/histidine kinase"/>
    <property type="match status" value="1"/>
</dbReference>
<evidence type="ECO:0000256" key="9">
    <source>
        <dbReference type="SAM" id="Phobius"/>
    </source>
</evidence>
<dbReference type="InterPro" id="IPR003594">
    <property type="entry name" value="HATPase_dom"/>
</dbReference>
<keyword evidence="4" id="KW-0808">Transferase</keyword>
<sequence>MNLLPESAIFEVISGEERPAWRWRWWRAVQLGPGVPFAFGRGIALTSDMILVSVLVVIGLSTHASAATVILMELLFAGILALMLVTRLLKHSLLVVCAYLTVLGLGSILNLAFPGAWGNVGFYSLCVITCFRLPRRWSLPLVSLCILAFAFTNGMLSFLPLPQPAYAGVSVFNLILLGALCWFGLNLRAQYRLVVRLHEVQRQLQEQMARNAELAAEHERTRIARDIHDVLSHSLAVLSIQLQAARHLLTHNPERLASKLDDMAALLRESITESRQVVGLLRVQPAAHARSENLGESLSLLASTFNERTGIHCHFSESGAPQQVSAQQWETLHQALREMLTNAHRHGTAEAAEITLRWQDTNLSLAVHDNGQGSAQTAQGTESINVGGHHGIEGMRERAMALDGEVIAGPAVEGGFTVTLHLPLQPPVANTMQKERTA</sequence>
<evidence type="ECO:0000256" key="6">
    <source>
        <dbReference type="ARBA" id="ARBA00022777"/>
    </source>
</evidence>
<evidence type="ECO:0000256" key="5">
    <source>
        <dbReference type="ARBA" id="ARBA00022741"/>
    </source>
</evidence>
<evidence type="ECO:0000256" key="8">
    <source>
        <dbReference type="ARBA" id="ARBA00023012"/>
    </source>
</evidence>
<comment type="caution">
    <text evidence="12">The sequence shown here is derived from an EMBL/GenBank/DDBJ whole genome shotgun (WGS) entry which is preliminary data.</text>
</comment>
<dbReference type="Gene3D" id="1.20.5.1930">
    <property type="match status" value="1"/>
</dbReference>
<evidence type="ECO:0000313" key="13">
    <source>
        <dbReference type="Proteomes" id="UP000654345"/>
    </source>
</evidence>
<keyword evidence="13" id="KW-1185">Reference proteome</keyword>
<gene>
    <name evidence="12" type="ORF">KSB_52870</name>
</gene>
<accession>A0ABQ3UVV5</accession>
<dbReference type="InterPro" id="IPR050482">
    <property type="entry name" value="Sensor_HK_TwoCompSys"/>
</dbReference>
<feature type="transmembrane region" description="Helical" evidence="9">
    <location>
        <begin position="34"/>
        <end position="58"/>
    </location>
</feature>
<evidence type="ECO:0000313" key="12">
    <source>
        <dbReference type="EMBL" id="GHO56812.1"/>
    </source>
</evidence>
<keyword evidence="6" id="KW-0418">Kinase</keyword>
<evidence type="ECO:0000256" key="4">
    <source>
        <dbReference type="ARBA" id="ARBA00022679"/>
    </source>
</evidence>
<keyword evidence="3" id="KW-0597">Phosphoprotein</keyword>
<dbReference type="InterPro" id="IPR036890">
    <property type="entry name" value="HATPase_C_sf"/>
</dbReference>
<evidence type="ECO:0000256" key="2">
    <source>
        <dbReference type="ARBA" id="ARBA00012438"/>
    </source>
</evidence>
<keyword evidence="5" id="KW-0547">Nucleotide-binding</keyword>
<feature type="transmembrane region" description="Helical" evidence="9">
    <location>
        <begin position="64"/>
        <end position="85"/>
    </location>
</feature>
<keyword evidence="9" id="KW-0472">Membrane</keyword>
<dbReference type="EC" id="2.7.13.3" evidence="2"/>
<dbReference type="Gene3D" id="3.30.565.10">
    <property type="entry name" value="Histidine kinase-like ATPase, C-terminal domain"/>
    <property type="match status" value="1"/>
</dbReference>
<dbReference type="CDD" id="cd16917">
    <property type="entry name" value="HATPase_UhpB-NarQ-NarX-like"/>
    <property type="match status" value="1"/>
</dbReference>
<keyword evidence="8" id="KW-0902">Two-component regulatory system</keyword>
<keyword evidence="9" id="KW-1133">Transmembrane helix</keyword>
<dbReference type="Proteomes" id="UP000654345">
    <property type="component" value="Unassembled WGS sequence"/>
</dbReference>
<feature type="transmembrane region" description="Helical" evidence="9">
    <location>
        <begin position="141"/>
        <end position="159"/>
    </location>
</feature>
<reference evidence="12 13" key="1">
    <citation type="journal article" date="2021" name="Int. J. Syst. Evol. Microbiol.">
        <title>Reticulibacter mediterranei gen. nov., sp. nov., within the new family Reticulibacteraceae fam. nov., and Ktedonospora formicarum gen. nov., sp. nov., Ktedonobacter robiniae sp. nov., Dictyobacter formicarum sp. nov. and Dictyobacter arantiisoli sp. nov., belonging to the class Ktedonobacteria.</title>
        <authorList>
            <person name="Yabe S."/>
            <person name="Zheng Y."/>
            <person name="Wang C.M."/>
            <person name="Sakai Y."/>
            <person name="Abe K."/>
            <person name="Yokota A."/>
            <person name="Donadio S."/>
            <person name="Cavaletti L."/>
            <person name="Monciardini P."/>
        </authorList>
    </citation>
    <scope>NUCLEOTIDE SEQUENCE [LARGE SCALE GENOMIC DNA]</scope>
    <source>
        <strain evidence="12 13">SOSP1-30</strain>
    </source>
</reference>
<feature type="domain" description="Histidine kinase/HSP90-like ATPase" evidence="10">
    <location>
        <begin position="330"/>
        <end position="425"/>
    </location>
</feature>
<organism evidence="12 13">
    <name type="scientific">Ktedonobacter robiniae</name>
    <dbReference type="NCBI Taxonomy" id="2778365"/>
    <lineage>
        <taxon>Bacteria</taxon>
        <taxon>Bacillati</taxon>
        <taxon>Chloroflexota</taxon>
        <taxon>Ktedonobacteria</taxon>
        <taxon>Ktedonobacterales</taxon>
        <taxon>Ktedonobacteraceae</taxon>
        <taxon>Ktedonobacter</taxon>
    </lineage>
</organism>
<dbReference type="Pfam" id="PF02518">
    <property type="entry name" value="HATPase_c"/>
    <property type="match status" value="1"/>
</dbReference>
<dbReference type="RefSeq" id="WP_201373273.1">
    <property type="nucleotide sequence ID" value="NZ_BNJG01000002.1"/>
</dbReference>
<evidence type="ECO:0000259" key="10">
    <source>
        <dbReference type="Pfam" id="PF02518"/>
    </source>
</evidence>
<evidence type="ECO:0000256" key="3">
    <source>
        <dbReference type="ARBA" id="ARBA00022553"/>
    </source>
</evidence>
<feature type="transmembrane region" description="Helical" evidence="9">
    <location>
        <begin position="165"/>
        <end position="187"/>
    </location>
</feature>
<dbReference type="Pfam" id="PF07730">
    <property type="entry name" value="HisKA_3"/>
    <property type="match status" value="1"/>
</dbReference>
<keyword evidence="7" id="KW-0067">ATP-binding</keyword>
<evidence type="ECO:0000256" key="7">
    <source>
        <dbReference type="ARBA" id="ARBA00022840"/>
    </source>
</evidence>
<feature type="domain" description="Signal transduction histidine kinase subgroup 3 dimerisation and phosphoacceptor" evidence="11">
    <location>
        <begin position="219"/>
        <end position="284"/>
    </location>
</feature>
<comment type="catalytic activity">
    <reaction evidence="1">
        <text>ATP + protein L-histidine = ADP + protein N-phospho-L-histidine.</text>
        <dbReference type="EC" id="2.7.13.3"/>
    </reaction>
</comment>
<dbReference type="EMBL" id="BNJG01000002">
    <property type="protein sequence ID" value="GHO56812.1"/>
    <property type="molecule type" value="Genomic_DNA"/>
</dbReference>
<dbReference type="InterPro" id="IPR011712">
    <property type="entry name" value="Sig_transdc_His_kin_sub3_dim/P"/>
</dbReference>
<keyword evidence="9" id="KW-0812">Transmembrane</keyword>
<dbReference type="PANTHER" id="PTHR24421">
    <property type="entry name" value="NITRATE/NITRITE SENSOR PROTEIN NARX-RELATED"/>
    <property type="match status" value="1"/>
</dbReference>
<evidence type="ECO:0000259" key="11">
    <source>
        <dbReference type="Pfam" id="PF07730"/>
    </source>
</evidence>
<evidence type="ECO:0000256" key="1">
    <source>
        <dbReference type="ARBA" id="ARBA00000085"/>
    </source>
</evidence>
<protein>
    <recommendedName>
        <fullName evidence="2">histidine kinase</fullName>
        <ecNumber evidence="2">2.7.13.3</ecNumber>
    </recommendedName>
</protein>
<name>A0ABQ3UVV5_9CHLR</name>